<dbReference type="EMBL" id="JAFEMO010000008">
    <property type="protein sequence ID" value="KAH7565986.1"/>
    <property type="molecule type" value="Genomic_DNA"/>
</dbReference>
<keyword evidence="3" id="KW-1185">Reference proteome</keyword>
<accession>A0ABQ8HNQ8</accession>
<organism evidence="2 3">
    <name type="scientific">Xanthoceras sorbifolium</name>
    <dbReference type="NCBI Taxonomy" id="99658"/>
    <lineage>
        <taxon>Eukaryota</taxon>
        <taxon>Viridiplantae</taxon>
        <taxon>Streptophyta</taxon>
        <taxon>Embryophyta</taxon>
        <taxon>Tracheophyta</taxon>
        <taxon>Spermatophyta</taxon>
        <taxon>Magnoliopsida</taxon>
        <taxon>eudicotyledons</taxon>
        <taxon>Gunneridae</taxon>
        <taxon>Pentapetalae</taxon>
        <taxon>rosids</taxon>
        <taxon>malvids</taxon>
        <taxon>Sapindales</taxon>
        <taxon>Sapindaceae</taxon>
        <taxon>Xanthoceroideae</taxon>
        <taxon>Xanthoceras</taxon>
    </lineage>
</organism>
<evidence type="ECO:0000313" key="3">
    <source>
        <dbReference type="Proteomes" id="UP000827721"/>
    </source>
</evidence>
<gene>
    <name evidence="2" type="ORF">JRO89_XS08G0053500</name>
</gene>
<feature type="signal peptide" evidence="1">
    <location>
        <begin position="1"/>
        <end position="26"/>
    </location>
</feature>
<evidence type="ECO:0000256" key="1">
    <source>
        <dbReference type="SAM" id="SignalP"/>
    </source>
</evidence>
<feature type="chain" id="PRO_5046654125" evidence="1">
    <location>
        <begin position="27"/>
        <end position="74"/>
    </location>
</feature>
<comment type="caution">
    <text evidence="2">The sequence shown here is derived from an EMBL/GenBank/DDBJ whole genome shotgun (WGS) entry which is preliminary data.</text>
</comment>
<reference evidence="2 3" key="1">
    <citation type="submission" date="2021-02" db="EMBL/GenBank/DDBJ databases">
        <title>Plant Genome Project.</title>
        <authorList>
            <person name="Zhang R.-G."/>
        </authorList>
    </citation>
    <scope>NUCLEOTIDE SEQUENCE [LARGE SCALE GENOMIC DNA]</scope>
    <source>
        <tissue evidence="2">Leaves</tissue>
    </source>
</reference>
<keyword evidence="1" id="KW-0732">Signal</keyword>
<name>A0ABQ8HNQ8_9ROSI</name>
<dbReference type="Proteomes" id="UP000827721">
    <property type="component" value="Unassembled WGS sequence"/>
</dbReference>
<sequence length="74" mass="8391">MKRVSISVVLLLVLFITLGNEMMVDAKTCVKIFERPKSNCYDNICQTFCEGVFGHDPRVIGKCDDINCKCTWPC</sequence>
<proteinExistence type="predicted"/>
<evidence type="ECO:0000313" key="2">
    <source>
        <dbReference type="EMBL" id="KAH7565986.1"/>
    </source>
</evidence>
<protein>
    <submittedName>
        <fullName evidence="2">Uncharacterized protein</fullName>
    </submittedName>
</protein>